<dbReference type="GO" id="GO:0051287">
    <property type="term" value="F:NAD binding"/>
    <property type="evidence" value="ECO:0007669"/>
    <property type="project" value="InterPro"/>
</dbReference>
<name>A0A9W8ZGT0_9PLEO</name>
<dbReference type="Pfam" id="PF03992">
    <property type="entry name" value="ABM"/>
    <property type="match status" value="1"/>
</dbReference>
<dbReference type="PANTHER" id="PTHR42789:SF1">
    <property type="entry name" value="D-ISOMER SPECIFIC 2-HYDROXYACID DEHYDROGENASE FAMILY PROTEIN (AFU_ORTHOLOGUE AFUA_6G10090)"/>
    <property type="match status" value="1"/>
</dbReference>
<dbReference type="OrthoDB" id="298012at2759"/>
<dbReference type="GO" id="GO:0016616">
    <property type="term" value="F:oxidoreductase activity, acting on the CH-OH group of donors, NAD or NADP as acceptor"/>
    <property type="evidence" value="ECO:0007669"/>
    <property type="project" value="InterPro"/>
</dbReference>
<evidence type="ECO:0000256" key="4">
    <source>
        <dbReference type="RuleBase" id="RU003719"/>
    </source>
</evidence>
<dbReference type="Pfam" id="PF00389">
    <property type="entry name" value="2-Hacid_dh"/>
    <property type="match status" value="1"/>
</dbReference>
<keyword evidence="9" id="KW-1185">Reference proteome</keyword>
<dbReference type="SUPFAM" id="SSF52283">
    <property type="entry name" value="Formate/glycerate dehydrogenase catalytic domain-like"/>
    <property type="match status" value="1"/>
</dbReference>
<dbReference type="InterPro" id="IPR006140">
    <property type="entry name" value="D-isomer_DH_NAD-bd"/>
</dbReference>
<evidence type="ECO:0000256" key="2">
    <source>
        <dbReference type="ARBA" id="ARBA00023002"/>
    </source>
</evidence>
<dbReference type="PROSITE" id="PS00671">
    <property type="entry name" value="D_2_HYDROXYACID_DH_3"/>
    <property type="match status" value="1"/>
</dbReference>
<accession>A0A9W8ZGT0</accession>
<evidence type="ECO:0000259" key="7">
    <source>
        <dbReference type="Pfam" id="PF03992"/>
    </source>
</evidence>
<feature type="domain" description="ABM" evidence="7">
    <location>
        <begin position="407"/>
        <end position="474"/>
    </location>
</feature>
<evidence type="ECO:0000313" key="8">
    <source>
        <dbReference type="EMBL" id="KAJ4406293.1"/>
    </source>
</evidence>
<evidence type="ECO:0000313" key="9">
    <source>
        <dbReference type="Proteomes" id="UP001140510"/>
    </source>
</evidence>
<keyword evidence="3" id="KW-0520">NAD</keyword>
<dbReference type="InterPro" id="IPR007138">
    <property type="entry name" value="ABM_dom"/>
</dbReference>
<organism evidence="8 9">
    <name type="scientific">Didymella pomorum</name>
    <dbReference type="NCBI Taxonomy" id="749634"/>
    <lineage>
        <taxon>Eukaryota</taxon>
        <taxon>Fungi</taxon>
        <taxon>Dikarya</taxon>
        <taxon>Ascomycota</taxon>
        <taxon>Pezizomycotina</taxon>
        <taxon>Dothideomycetes</taxon>
        <taxon>Pleosporomycetidae</taxon>
        <taxon>Pleosporales</taxon>
        <taxon>Pleosporineae</taxon>
        <taxon>Didymellaceae</taxon>
        <taxon>Didymella</taxon>
    </lineage>
</organism>
<dbReference type="CDD" id="cd12169">
    <property type="entry name" value="PGDH_like_1"/>
    <property type="match status" value="1"/>
</dbReference>
<evidence type="ECO:0000259" key="5">
    <source>
        <dbReference type="Pfam" id="PF00389"/>
    </source>
</evidence>
<dbReference type="EMBL" id="JAPEVA010000028">
    <property type="protein sequence ID" value="KAJ4406293.1"/>
    <property type="molecule type" value="Genomic_DNA"/>
</dbReference>
<evidence type="ECO:0000256" key="1">
    <source>
        <dbReference type="ARBA" id="ARBA00005854"/>
    </source>
</evidence>
<dbReference type="InterPro" id="IPR011008">
    <property type="entry name" value="Dimeric_a/b-barrel"/>
</dbReference>
<dbReference type="Gene3D" id="3.30.70.100">
    <property type="match status" value="1"/>
</dbReference>
<keyword evidence="2 4" id="KW-0560">Oxidoreductase</keyword>
<dbReference type="PANTHER" id="PTHR42789">
    <property type="entry name" value="D-ISOMER SPECIFIC 2-HYDROXYACID DEHYDROGENASE FAMILY PROTEIN (AFU_ORTHOLOGUE AFUA_6G10090)"/>
    <property type="match status" value="1"/>
</dbReference>
<dbReference type="Gene3D" id="3.40.50.720">
    <property type="entry name" value="NAD(P)-binding Rossmann-like Domain"/>
    <property type="match status" value="2"/>
</dbReference>
<comment type="caution">
    <text evidence="8">The sequence shown here is derived from an EMBL/GenBank/DDBJ whole genome shotgun (WGS) entry which is preliminary data.</text>
</comment>
<comment type="similarity">
    <text evidence="1 4">Belongs to the D-isomer specific 2-hydroxyacid dehydrogenase family.</text>
</comment>
<evidence type="ECO:0000259" key="6">
    <source>
        <dbReference type="Pfam" id="PF02826"/>
    </source>
</evidence>
<evidence type="ECO:0000256" key="3">
    <source>
        <dbReference type="ARBA" id="ARBA00023027"/>
    </source>
</evidence>
<dbReference type="Proteomes" id="UP001140510">
    <property type="component" value="Unassembled WGS sequence"/>
</dbReference>
<dbReference type="Pfam" id="PF02826">
    <property type="entry name" value="2-Hacid_dh_C"/>
    <property type="match status" value="1"/>
</dbReference>
<sequence length="495" mass="54194">MASTLPLKLAVLDDYHNIAQQHFSHLPSSQVEITVFTDTLPSYSHPKTTDAERQALVERLHPFTALSTMRERTPFPGDLLRQLPNLKVIFATGGKFESWDLATMKSLGITVCTAPGKGRTDGKGSGLSPRSLPVKQGGGHPTTQHVWALILALARNVAADDAVVKGKRGNKAWQTGLAIGLQGKTLGLVGLGRIGSHVARVAVLAFGMKIVCWSSNLTQEKADELAAEAGLPVMGGGIVADDEKTFKVVSKEGVFSKADVVSVHYVLSERSKGIVSTQELDWMKPTGFLVNTSRGPLVDESALLDALRNGRIGGAALDVFDIEPLPADSPWRNEDWDAEGKSRVVLTPHMGYVEEGTLKIWYEETAENLERYLEAVMSFSKAEYHKEDLEAEMPPVPEGEFCVFGIVYAHPEHADALEAVYVETTRLAPSEPGTIYYCISRDPDDRTVFHFFERYTGRAAFETHNAQPIIKKLIKDKLFKGVKAKFVEAIKPASL</sequence>
<feature type="domain" description="D-isomer specific 2-hydroxyacid dehydrogenase catalytic" evidence="5">
    <location>
        <begin position="19"/>
        <end position="116"/>
    </location>
</feature>
<reference evidence="8" key="1">
    <citation type="submission" date="2022-10" db="EMBL/GenBank/DDBJ databases">
        <title>Tapping the CABI collections for fungal endophytes: first genome assemblies for Collariella, Neodidymelliopsis, Ascochyta clinopodiicola, Didymella pomorum, Didymosphaeria variabile, Neocosmospora piperis and Neocucurbitaria cava.</title>
        <authorList>
            <person name="Hill R."/>
        </authorList>
    </citation>
    <scope>NUCLEOTIDE SEQUENCE</scope>
    <source>
        <strain evidence="8">IMI 355091</strain>
    </source>
</reference>
<protein>
    <recommendedName>
        <fullName evidence="10">ABM domain-containing protein</fullName>
    </recommendedName>
</protein>
<dbReference type="InterPro" id="IPR036291">
    <property type="entry name" value="NAD(P)-bd_dom_sf"/>
</dbReference>
<dbReference type="AlphaFoldDB" id="A0A9W8ZGT0"/>
<feature type="domain" description="D-isomer specific 2-hydroxyacid dehydrogenase NAD-binding" evidence="6">
    <location>
        <begin position="148"/>
        <end position="351"/>
    </location>
</feature>
<dbReference type="InterPro" id="IPR050857">
    <property type="entry name" value="D-2-hydroxyacid_DH"/>
</dbReference>
<evidence type="ECO:0008006" key="10">
    <source>
        <dbReference type="Google" id="ProtNLM"/>
    </source>
</evidence>
<dbReference type="InterPro" id="IPR029753">
    <property type="entry name" value="D-isomer_DH_CS"/>
</dbReference>
<dbReference type="InterPro" id="IPR006139">
    <property type="entry name" value="D-isomer_2_OHA_DH_cat_dom"/>
</dbReference>
<dbReference type="SUPFAM" id="SSF51735">
    <property type="entry name" value="NAD(P)-binding Rossmann-fold domains"/>
    <property type="match status" value="1"/>
</dbReference>
<gene>
    <name evidence="8" type="ORF">N0V91_004747</name>
</gene>
<proteinExistence type="inferred from homology"/>
<dbReference type="SUPFAM" id="SSF54909">
    <property type="entry name" value="Dimeric alpha+beta barrel"/>
    <property type="match status" value="1"/>
</dbReference>